<dbReference type="Pfam" id="PF00440">
    <property type="entry name" value="TetR_N"/>
    <property type="match status" value="1"/>
</dbReference>
<reference evidence="8 9" key="1">
    <citation type="submission" date="2019-09" db="EMBL/GenBank/DDBJ databases">
        <authorList>
            <person name="Duangmal K."/>
            <person name="Teo W.F.A."/>
            <person name="Lipun K."/>
        </authorList>
    </citation>
    <scope>NUCLEOTIDE SEQUENCE [LARGE SCALE GENOMIC DNA]</scope>
    <source>
        <strain evidence="8 9">K1PN6</strain>
    </source>
</reference>
<keyword evidence="1" id="KW-0678">Repressor</keyword>
<dbReference type="RefSeq" id="WP_152870145.1">
    <property type="nucleotide sequence ID" value="NZ_VMNX01000366.1"/>
</dbReference>
<dbReference type="PANTHER" id="PTHR30055:SF226">
    <property type="entry name" value="HTH-TYPE TRANSCRIPTIONAL REGULATOR PKSA"/>
    <property type="match status" value="1"/>
</dbReference>
<dbReference type="Pfam" id="PF13977">
    <property type="entry name" value="TetR_C_6"/>
    <property type="match status" value="1"/>
</dbReference>
<dbReference type="SUPFAM" id="SSF48498">
    <property type="entry name" value="Tetracyclin repressor-like, C-terminal domain"/>
    <property type="match status" value="1"/>
</dbReference>
<protein>
    <submittedName>
        <fullName evidence="8">TetR/AcrR family transcriptional regulator</fullName>
    </submittedName>
</protein>
<evidence type="ECO:0000259" key="7">
    <source>
        <dbReference type="PROSITE" id="PS50977"/>
    </source>
</evidence>
<keyword evidence="2" id="KW-0805">Transcription regulation</keyword>
<evidence type="ECO:0000256" key="5">
    <source>
        <dbReference type="PROSITE-ProRule" id="PRU00335"/>
    </source>
</evidence>
<proteinExistence type="predicted"/>
<dbReference type="SUPFAM" id="SSF46689">
    <property type="entry name" value="Homeodomain-like"/>
    <property type="match status" value="1"/>
</dbReference>
<dbReference type="GO" id="GO:0003700">
    <property type="term" value="F:DNA-binding transcription factor activity"/>
    <property type="evidence" value="ECO:0007669"/>
    <property type="project" value="TreeGrafter"/>
</dbReference>
<organism evidence="8 9">
    <name type="scientific">Streptomyces acidicola</name>
    <dbReference type="NCBI Taxonomy" id="2596892"/>
    <lineage>
        <taxon>Bacteria</taxon>
        <taxon>Bacillati</taxon>
        <taxon>Actinomycetota</taxon>
        <taxon>Actinomycetes</taxon>
        <taxon>Kitasatosporales</taxon>
        <taxon>Streptomycetaceae</taxon>
        <taxon>Streptomyces</taxon>
    </lineage>
</organism>
<feature type="compositionally biased region" description="Basic and acidic residues" evidence="6">
    <location>
        <begin position="7"/>
        <end position="19"/>
    </location>
</feature>
<dbReference type="Proteomes" id="UP000373149">
    <property type="component" value="Unassembled WGS sequence"/>
</dbReference>
<dbReference type="Gene3D" id="1.10.357.10">
    <property type="entry name" value="Tetracycline Repressor, domain 2"/>
    <property type="match status" value="1"/>
</dbReference>
<dbReference type="PANTHER" id="PTHR30055">
    <property type="entry name" value="HTH-TYPE TRANSCRIPTIONAL REGULATOR RUTR"/>
    <property type="match status" value="1"/>
</dbReference>
<name>A0A5N8X6U0_9ACTN</name>
<accession>A0A5N8X6U0</accession>
<dbReference type="PROSITE" id="PS50977">
    <property type="entry name" value="HTH_TETR_2"/>
    <property type="match status" value="1"/>
</dbReference>
<evidence type="ECO:0000256" key="2">
    <source>
        <dbReference type="ARBA" id="ARBA00023015"/>
    </source>
</evidence>
<comment type="caution">
    <text evidence="8">The sequence shown here is derived from an EMBL/GenBank/DDBJ whole genome shotgun (WGS) entry which is preliminary data.</text>
</comment>
<evidence type="ECO:0000256" key="6">
    <source>
        <dbReference type="SAM" id="MobiDB-lite"/>
    </source>
</evidence>
<evidence type="ECO:0000256" key="3">
    <source>
        <dbReference type="ARBA" id="ARBA00023125"/>
    </source>
</evidence>
<dbReference type="GO" id="GO:0000976">
    <property type="term" value="F:transcription cis-regulatory region binding"/>
    <property type="evidence" value="ECO:0007669"/>
    <property type="project" value="TreeGrafter"/>
</dbReference>
<evidence type="ECO:0000313" key="9">
    <source>
        <dbReference type="Proteomes" id="UP000373149"/>
    </source>
</evidence>
<dbReference type="InterPro" id="IPR050109">
    <property type="entry name" value="HTH-type_TetR-like_transc_reg"/>
</dbReference>
<feature type="region of interest" description="Disordered" evidence="6">
    <location>
        <begin position="1"/>
        <end position="30"/>
    </location>
</feature>
<dbReference type="InterPro" id="IPR039538">
    <property type="entry name" value="BetI_C"/>
</dbReference>
<keyword evidence="3 5" id="KW-0238">DNA-binding</keyword>
<feature type="DNA-binding region" description="H-T-H motif" evidence="5">
    <location>
        <begin position="52"/>
        <end position="71"/>
    </location>
</feature>
<dbReference type="PRINTS" id="PR00455">
    <property type="entry name" value="HTHTETR"/>
</dbReference>
<evidence type="ECO:0000256" key="4">
    <source>
        <dbReference type="ARBA" id="ARBA00023163"/>
    </source>
</evidence>
<keyword evidence="9" id="KW-1185">Reference proteome</keyword>
<dbReference type="AlphaFoldDB" id="A0A5N8X6U0"/>
<dbReference type="InterPro" id="IPR036271">
    <property type="entry name" value="Tet_transcr_reg_TetR-rel_C_sf"/>
</dbReference>
<dbReference type="InterPro" id="IPR009057">
    <property type="entry name" value="Homeodomain-like_sf"/>
</dbReference>
<keyword evidence="4" id="KW-0804">Transcription</keyword>
<evidence type="ECO:0000256" key="1">
    <source>
        <dbReference type="ARBA" id="ARBA00022491"/>
    </source>
</evidence>
<dbReference type="EMBL" id="VMNX01000366">
    <property type="protein sequence ID" value="MPY55102.1"/>
    <property type="molecule type" value="Genomic_DNA"/>
</dbReference>
<gene>
    <name evidence="8" type="ORF">FPZ41_43745</name>
</gene>
<feature type="domain" description="HTH tetR-type" evidence="7">
    <location>
        <begin position="29"/>
        <end position="89"/>
    </location>
</feature>
<sequence>MSVDQSAHPDDRTPDDRATPGRRGYAKGKARREEIVRTALRTFAEQGYRSTSMREIAEAVGLSQAGLLHHFRNKDDLLTEVLRLRDAEQSAFNRALAEENGMVALRRLVDLMELNATQAGLVRLYTVLRGESVGGEHPAQPYFVERFLVLRERVAGYLRHARDVEGVIRADVDVLVASTLIMAVMDGLQTQWLLAPDAVDLAGDFARFMDDYLRGLS</sequence>
<evidence type="ECO:0000313" key="8">
    <source>
        <dbReference type="EMBL" id="MPY55102.1"/>
    </source>
</evidence>
<dbReference type="InterPro" id="IPR001647">
    <property type="entry name" value="HTH_TetR"/>
</dbReference>